<feature type="transmembrane region" description="Helical" evidence="2">
    <location>
        <begin position="428"/>
        <end position="450"/>
    </location>
</feature>
<feature type="transmembrane region" description="Helical" evidence="2">
    <location>
        <begin position="343"/>
        <end position="364"/>
    </location>
</feature>
<evidence type="ECO:0000313" key="4">
    <source>
        <dbReference type="Proteomes" id="UP000054350"/>
    </source>
</evidence>
<name>A0A0L0RVR6_ALLM3</name>
<proteinExistence type="predicted"/>
<feature type="compositionally biased region" description="Basic and acidic residues" evidence="1">
    <location>
        <begin position="174"/>
        <end position="183"/>
    </location>
</feature>
<feature type="transmembrane region" description="Helical" evidence="2">
    <location>
        <begin position="309"/>
        <end position="331"/>
    </location>
</feature>
<dbReference type="OrthoDB" id="5576338at2759"/>
<dbReference type="AlphaFoldDB" id="A0A0L0RVR6"/>
<evidence type="ECO:0000313" key="3">
    <source>
        <dbReference type="EMBL" id="KNE54487.1"/>
    </source>
</evidence>
<feature type="transmembrane region" description="Helical" evidence="2">
    <location>
        <begin position="45"/>
        <end position="66"/>
    </location>
</feature>
<dbReference type="EMBL" id="GG745328">
    <property type="protein sequence ID" value="KNE54487.1"/>
    <property type="molecule type" value="Genomic_DNA"/>
</dbReference>
<keyword evidence="2" id="KW-0812">Transmembrane</keyword>
<gene>
    <name evidence="3" type="ORF">AMAG_00458</name>
</gene>
<dbReference type="Proteomes" id="UP000054350">
    <property type="component" value="Unassembled WGS sequence"/>
</dbReference>
<keyword evidence="2" id="KW-1133">Transmembrane helix</keyword>
<feature type="compositionally biased region" description="Low complexity" evidence="1">
    <location>
        <begin position="844"/>
        <end position="863"/>
    </location>
</feature>
<feature type="region of interest" description="Disordered" evidence="1">
    <location>
        <begin position="834"/>
        <end position="863"/>
    </location>
</feature>
<keyword evidence="4" id="KW-1185">Reference proteome</keyword>
<feature type="transmembrane region" description="Helical" evidence="2">
    <location>
        <begin position="214"/>
        <end position="233"/>
    </location>
</feature>
<feature type="transmembrane region" description="Helical" evidence="2">
    <location>
        <begin position="190"/>
        <end position="208"/>
    </location>
</feature>
<feature type="transmembrane region" description="Helical" evidence="2">
    <location>
        <begin position="462"/>
        <end position="483"/>
    </location>
</feature>
<reference evidence="4" key="2">
    <citation type="submission" date="2009-11" db="EMBL/GenBank/DDBJ databases">
        <title>The Genome Sequence of Allomyces macrogynus strain ATCC 38327.</title>
        <authorList>
            <consortium name="The Broad Institute Genome Sequencing Platform"/>
            <person name="Russ C."/>
            <person name="Cuomo C."/>
            <person name="Shea T."/>
            <person name="Young S.K."/>
            <person name="Zeng Q."/>
            <person name="Koehrsen M."/>
            <person name="Haas B."/>
            <person name="Borodovsky M."/>
            <person name="Guigo R."/>
            <person name="Alvarado L."/>
            <person name="Berlin A."/>
            <person name="Borenstein D."/>
            <person name="Chen Z."/>
            <person name="Engels R."/>
            <person name="Freedman E."/>
            <person name="Gellesch M."/>
            <person name="Goldberg J."/>
            <person name="Griggs A."/>
            <person name="Gujja S."/>
            <person name="Heiman D."/>
            <person name="Hepburn T."/>
            <person name="Howarth C."/>
            <person name="Jen D."/>
            <person name="Larson L."/>
            <person name="Lewis B."/>
            <person name="Mehta T."/>
            <person name="Park D."/>
            <person name="Pearson M."/>
            <person name="Roberts A."/>
            <person name="Saif S."/>
            <person name="Shenoy N."/>
            <person name="Sisk P."/>
            <person name="Stolte C."/>
            <person name="Sykes S."/>
            <person name="Walk T."/>
            <person name="White J."/>
            <person name="Yandava C."/>
            <person name="Burger G."/>
            <person name="Gray M.W."/>
            <person name="Holland P.W.H."/>
            <person name="King N."/>
            <person name="Lang F.B.F."/>
            <person name="Roger A.J."/>
            <person name="Ruiz-Trillo I."/>
            <person name="Lander E."/>
            <person name="Nusbaum C."/>
        </authorList>
    </citation>
    <scope>NUCLEOTIDE SEQUENCE [LARGE SCALE GENOMIC DNA]</scope>
    <source>
        <strain evidence="4">ATCC 38327</strain>
    </source>
</reference>
<evidence type="ECO:0000256" key="2">
    <source>
        <dbReference type="SAM" id="Phobius"/>
    </source>
</evidence>
<organism evidence="3 4">
    <name type="scientific">Allomyces macrogynus (strain ATCC 38327)</name>
    <name type="common">Allomyces javanicus var. macrogynus</name>
    <dbReference type="NCBI Taxonomy" id="578462"/>
    <lineage>
        <taxon>Eukaryota</taxon>
        <taxon>Fungi</taxon>
        <taxon>Fungi incertae sedis</taxon>
        <taxon>Blastocladiomycota</taxon>
        <taxon>Blastocladiomycetes</taxon>
        <taxon>Blastocladiales</taxon>
        <taxon>Blastocladiaceae</taxon>
        <taxon>Allomyces</taxon>
    </lineage>
</organism>
<evidence type="ECO:0000256" key="1">
    <source>
        <dbReference type="SAM" id="MobiDB-lite"/>
    </source>
</evidence>
<feature type="region of interest" description="Disordered" evidence="1">
    <location>
        <begin position="152"/>
        <end position="183"/>
    </location>
</feature>
<protein>
    <submittedName>
        <fullName evidence="3">Uncharacterized protein</fullName>
    </submittedName>
</protein>
<dbReference type="VEuPathDB" id="FungiDB:AMAG_00458"/>
<sequence>MALPHRRSRRRPRLLGGRLAAVALAATLVASYIHTDTANTLMAYMHTEFLEAVVVHAAIVVFCAALRRWAFPPELDHDYDDSDAAADHDALLLSTVRDGKLLDPDASAVDLDVLSTSVPASATAADGPRPRSPHPMRTKLLASYGDADEQNQNDRLLNVPSPSHATHHATPGRIRTDHGDSSRPRKPPTLWAWLPLLLFQALALWGSFALRSTYLVGLFNPWLPLFVSTMRFLVHGHCSLMRLLGMLAVSLGGHLVLFATNPQFPADLTVALFVDAALRAVALLHLESDLPRLTGVRNHGKTHVPVRDILGAIMGTSMLVTIFNGLAVLRFNDWSGGSVLVLFLHPQFLIGDLVFHLLMPLFVLHDVGVASGPPAASRHVQAAAAATHAGPTGAESTTLYLTAATVVYMCIVSIAGDPLGQLVSSVGALPPAPHVVGAILVAMGTLIVSAQRMRTNTPCASLLRLFAILIGLCLVILAFLSLLPQFSRPLDRLAPAAAVPPLAFDDDGYVDDSIVAVPPRAAAPAPKASPLQTDTRAAAFAASAVTSTVCDTFRHHATPLDRSVHRVKGTLHAVSRTTLTGMHRVCPNCIEWTVARGQVLLRAPAHGMPWDPSVLALAVLAQDVLRKRPDLQDALAFRALVAPTPPTAAEGMPFWQFARGAHADAAAFLVPDGGADLVAAADTLRVADWHAKRSDVVTFAACSVALDDVDAMCRHQYVVVPRTCIAPAAGIKAPRSGVTRAAAVAQVLACGSVVLAEVDLDAAHFTHLLRDGAHYFRVDPLVDEDDSVDMDEPIDVASDPWAAPIPAAARAPLVRKWTMRDVTTAIAAHVRARVPAGHDPRGWPTSSTSTARPPAQPTPATAPSTAADVLVASAAAADVARRAQLLMRHVSSPLAQRCYMAAAMSAYQGLVAPDVVAQVHEDPDWDEDEAAGRPLPMAVDQLLLEVWDEWWEWRLRG</sequence>
<accession>A0A0L0RVR6</accession>
<reference evidence="3 4" key="1">
    <citation type="submission" date="2009-11" db="EMBL/GenBank/DDBJ databases">
        <title>Annotation of Allomyces macrogynus ATCC 38327.</title>
        <authorList>
            <consortium name="The Broad Institute Genome Sequencing Platform"/>
            <person name="Russ C."/>
            <person name="Cuomo C."/>
            <person name="Burger G."/>
            <person name="Gray M.W."/>
            <person name="Holland P.W.H."/>
            <person name="King N."/>
            <person name="Lang F.B.F."/>
            <person name="Roger A.J."/>
            <person name="Ruiz-Trillo I."/>
            <person name="Young S.K."/>
            <person name="Zeng Q."/>
            <person name="Gargeya S."/>
            <person name="Fitzgerald M."/>
            <person name="Haas B."/>
            <person name="Abouelleil A."/>
            <person name="Alvarado L."/>
            <person name="Arachchi H.M."/>
            <person name="Berlin A."/>
            <person name="Chapman S.B."/>
            <person name="Gearin G."/>
            <person name="Goldberg J."/>
            <person name="Griggs A."/>
            <person name="Gujja S."/>
            <person name="Hansen M."/>
            <person name="Heiman D."/>
            <person name="Howarth C."/>
            <person name="Larimer J."/>
            <person name="Lui A."/>
            <person name="MacDonald P.J.P."/>
            <person name="McCowen C."/>
            <person name="Montmayeur A."/>
            <person name="Murphy C."/>
            <person name="Neiman D."/>
            <person name="Pearson M."/>
            <person name="Priest M."/>
            <person name="Roberts A."/>
            <person name="Saif S."/>
            <person name="Shea T."/>
            <person name="Sisk P."/>
            <person name="Stolte C."/>
            <person name="Sykes S."/>
            <person name="Wortman J."/>
            <person name="Nusbaum C."/>
            <person name="Birren B."/>
        </authorList>
    </citation>
    <scope>NUCLEOTIDE SEQUENCE [LARGE SCALE GENOMIC DNA]</scope>
    <source>
        <strain evidence="3 4">ATCC 38327</strain>
    </source>
</reference>
<feature type="transmembrane region" description="Helical" evidence="2">
    <location>
        <begin position="240"/>
        <end position="258"/>
    </location>
</feature>
<keyword evidence="2" id="KW-0472">Membrane</keyword>